<proteinExistence type="inferred from homology"/>
<evidence type="ECO:0000256" key="1">
    <source>
        <dbReference type="ARBA" id="ARBA00010528"/>
    </source>
</evidence>
<evidence type="ECO:0000256" key="3">
    <source>
        <dbReference type="ARBA" id="ARBA00023274"/>
    </source>
</evidence>
<dbReference type="PANTHER" id="PTHR10746:SF6">
    <property type="entry name" value="LARGE RIBOSOMAL SUBUNIT PROTEIN UL4M"/>
    <property type="match status" value="1"/>
</dbReference>
<dbReference type="Pfam" id="PF00573">
    <property type="entry name" value="Ribosomal_L4"/>
    <property type="match status" value="1"/>
</dbReference>
<dbReference type="GO" id="GO:0019843">
    <property type="term" value="F:rRNA binding"/>
    <property type="evidence" value="ECO:0007669"/>
    <property type="project" value="UniProtKB-UniRule"/>
</dbReference>
<dbReference type="GO" id="GO:1990904">
    <property type="term" value="C:ribonucleoprotein complex"/>
    <property type="evidence" value="ECO:0007669"/>
    <property type="project" value="UniProtKB-KW"/>
</dbReference>
<dbReference type="InterPro" id="IPR002136">
    <property type="entry name" value="Ribosomal_uL4"/>
</dbReference>
<keyword evidence="5" id="KW-0699">rRNA-binding</keyword>
<keyword evidence="5" id="KW-0694">RNA-binding</keyword>
<comment type="function">
    <text evidence="5">One of the primary rRNA binding proteins, this protein initially binds near the 5'-end of the 23S rRNA. It is important during the early stages of 50S assembly. It makes multiple contacts with different domains of the 23S rRNA in the assembled 50S subunit and ribosome.</text>
</comment>
<dbReference type="GO" id="GO:0003735">
    <property type="term" value="F:structural constituent of ribosome"/>
    <property type="evidence" value="ECO:0007669"/>
    <property type="project" value="InterPro"/>
</dbReference>
<dbReference type="EMBL" id="MHUG01000011">
    <property type="protein sequence ID" value="OHA73483.1"/>
    <property type="molecule type" value="Genomic_DNA"/>
</dbReference>
<evidence type="ECO:0000313" key="7">
    <source>
        <dbReference type="EMBL" id="OHA73483.1"/>
    </source>
</evidence>
<gene>
    <name evidence="5" type="primary">rplD</name>
    <name evidence="7" type="ORF">A3B24_03155</name>
</gene>
<dbReference type="NCBIfam" id="TIGR03953">
    <property type="entry name" value="rplD_bact"/>
    <property type="match status" value="1"/>
</dbReference>
<dbReference type="STRING" id="1802461.A3B24_03155"/>
<comment type="function">
    <text evidence="5">Forms part of the polypeptide exit tunnel.</text>
</comment>
<dbReference type="HAMAP" id="MF_01328_B">
    <property type="entry name" value="Ribosomal_uL4_B"/>
    <property type="match status" value="1"/>
</dbReference>
<evidence type="ECO:0000256" key="4">
    <source>
        <dbReference type="ARBA" id="ARBA00035244"/>
    </source>
</evidence>
<dbReference type="InterPro" id="IPR013005">
    <property type="entry name" value="Ribosomal_uL4-like"/>
</dbReference>
<protein>
    <recommendedName>
        <fullName evidence="4 5">Large ribosomal subunit protein uL4</fullName>
    </recommendedName>
</protein>
<dbReference type="GO" id="GO:0006412">
    <property type="term" value="P:translation"/>
    <property type="evidence" value="ECO:0007669"/>
    <property type="project" value="UniProtKB-UniRule"/>
</dbReference>
<comment type="subunit">
    <text evidence="5">Part of the 50S ribosomal subunit.</text>
</comment>
<dbReference type="GO" id="GO:0005840">
    <property type="term" value="C:ribosome"/>
    <property type="evidence" value="ECO:0007669"/>
    <property type="project" value="UniProtKB-KW"/>
</dbReference>
<dbReference type="PANTHER" id="PTHR10746">
    <property type="entry name" value="50S RIBOSOMAL PROTEIN L4"/>
    <property type="match status" value="1"/>
</dbReference>
<dbReference type="Proteomes" id="UP000176917">
    <property type="component" value="Unassembled WGS sequence"/>
</dbReference>
<dbReference type="AlphaFoldDB" id="A0A1G2RKW1"/>
<sequence length="209" mass="22996">MTEVAVYNQEGLKTGEAKLSALFEAKLNRDVVQQAVVAQKANERHLIAHTKTRGEVSGGGRKPWAQKGTGRARHGSIRSPLWKGGGVAFGPRNDRVYKQKVNKKVKKLALQQVLSEKARANLILVIDSFSMEKPKTRVMEQLLQKLPLGSARTLLVLAKNEKAVVAASRNIARIAVTTAQDLNTVDIVSVKFVIFEKDALSVLEKMFAK</sequence>
<evidence type="ECO:0000256" key="6">
    <source>
        <dbReference type="SAM" id="MobiDB-lite"/>
    </source>
</evidence>
<name>A0A1G2RKW1_9BACT</name>
<keyword evidence="3 5" id="KW-0687">Ribonucleoprotein</keyword>
<evidence type="ECO:0000256" key="5">
    <source>
        <dbReference type="HAMAP-Rule" id="MF_01328"/>
    </source>
</evidence>
<keyword evidence="2 5" id="KW-0689">Ribosomal protein</keyword>
<evidence type="ECO:0000256" key="2">
    <source>
        <dbReference type="ARBA" id="ARBA00022980"/>
    </source>
</evidence>
<dbReference type="Gene3D" id="3.40.1370.10">
    <property type="match status" value="1"/>
</dbReference>
<feature type="region of interest" description="Disordered" evidence="6">
    <location>
        <begin position="52"/>
        <end position="77"/>
    </location>
</feature>
<evidence type="ECO:0000313" key="8">
    <source>
        <dbReference type="Proteomes" id="UP000176917"/>
    </source>
</evidence>
<comment type="similarity">
    <text evidence="1 5">Belongs to the universal ribosomal protein uL4 family.</text>
</comment>
<dbReference type="SUPFAM" id="SSF52166">
    <property type="entry name" value="Ribosomal protein L4"/>
    <property type="match status" value="1"/>
</dbReference>
<reference evidence="7 8" key="1">
    <citation type="journal article" date="2016" name="Nat. Commun.">
        <title>Thousands of microbial genomes shed light on interconnected biogeochemical processes in an aquifer system.</title>
        <authorList>
            <person name="Anantharaman K."/>
            <person name="Brown C.T."/>
            <person name="Hug L.A."/>
            <person name="Sharon I."/>
            <person name="Castelle C.J."/>
            <person name="Probst A.J."/>
            <person name="Thomas B.C."/>
            <person name="Singh A."/>
            <person name="Wilkins M.J."/>
            <person name="Karaoz U."/>
            <person name="Brodie E.L."/>
            <person name="Williams K.H."/>
            <person name="Hubbard S.S."/>
            <person name="Banfield J.F."/>
        </authorList>
    </citation>
    <scope>NUCLEOTIDE SEQUENCE [LARGE SCALE GENOMIC DNA]</scope>
</reference>
<accession>A0A1G2RKW1</accession>
<dbReference type="InterPro" id="IPR023574">
    <property type="entry name" value="Ribosomal_uL4_dom_sf"/>
</dbReference>
<comment type="caution">
    <text evidence="7">The sequence shown here is derived from an EMBL/GenBank/DDBJ whole genome shotgun (WGS) entry which is preliminary data.</text>
</comment>
<organism evidence="7 8">
    <name type="scientific">Candidatus Wildermuthbacteria bacterium RIFCSPLOWO2_01_FULL_48_16</name>
    <dbReference type="NCBI Taxonomy" id="1802461"/>
    <lineage>
        <taxon>Bacteria</taxon>
        <taxon>Candidatus Wildermuthiibacteriota</taxon>
    </lineage>
</organism>